<proteinExistence type="predicted"/>
<dbReference type="Proteomes" id="UP001148629">
    <property type="component" value="Unassembled WGS sequence"/>
</dbReference>
<dbReference type="EMBL" id="JANRMS010000826">
    <property type="protein sequence ID" value="KAJ3533922.1"/>
    <property type="molecule type" value="Genomic_DNA"/>
</dbReference>
<reference evidence="1" key="1">
    <citation type="submission" date="2022-08" db="EMBL/GenBank/DDBJ databases">
        <title>Genome Sequence of Fusarium decemcellulare.</title>
        <authorList>
            <person name="Buettner E."/>
        </authorList>
    </citation>
    <scope>NUCLEOTIDE SEQUENCE</scope>
    <source>
        <strain evidence="1">Babe19</strain>
    </source>
</reference>
<evidence type="ECO:0000313" key="2">
    <source>
        <dbReference type="Proteomes" id="UP001148629"/>
    </source>
</evidence>
<comment type="caution">
    <text evidence="1">The sequence shown here is derived from an EMBL/GenBank/DDBJ whole genome shotgun (WGS) entry which is preliminary data.</text>
</comment>
<accession>A0ACC1S847</accession>
<sequence length="274" mass="31835">MNNITQPVDGGGFRNTPPPYQEISSNGILNPDIKRAFSISGPLMTAPKEISLHLTLKSTAINKPPTEWEVGQDETQRIHALKLWTQENRIMVTQAPHWLLSYKCFNIGRLSNLERIGRTRVPIRPNLLEWLCSLGTCTGKQENRVPAAWKRPPAPLRQGEFDYKADFQDDFRHEWTPDWTLDWTWAMKTRAFADPKATQHSNWCVDLVIYFADLQYSWMSGGIDWNKSGIITEKEELYQQEERFPAQKWNWAHDEIISNGQLSPDPFSRIHFLR</sequence>
<organism evidence="1 2">
    <name type="scientific">Fusarium decemcellulare</name>
    <dbReference type="NCBI Taxonomy" id="57161"/>
    <lineage>
        <taxon>Eukaryota</taxon>
        <taxon>Fungi</taxon>
        <taxon>Dikarya</taxon>
        <taxon>Ascomycota</taxon>
        <taxon>Pezizomycotina</taxon>
        <taxon>Sordariomycetes</taxon>
        <taxon>Hypocreomycetidae</taxon>
        <taxon>Hypocreales</taxon>
        <taxon>Nectriaceae</taxon>
        <taxon>Fusarium</taxon>
        <taxon>Fusarium decemcellulare species complex</taxon>
    </lineage>
</organism>
<protein>
    <submittedName>
        <fullName evidence="1">Uncharacterized protein</fullName>
    </submittedName>
</protein>
<evidence type="ECO:0000313" key="1">
    <source>
        <dbReference type="EMBL" id="KAJ3533922.1"/>
    </source>
</evidence>
<gene>
    <name evidence="1" type="ORF">NM208_g7767</name>
</gene>
<name>A0ACC1S847_9HYPO</name>
<keyword evidence="2" id="KW-1185">Reference proteome</keyword>